<dbReference type="EMBL" id="JBEUOH010000027">
    <property type="protein sequence ID" value="KAL0859660.1"/>
    <property type="molecule type" value="Genomic_DNA"/>
</dbReference>
<evidence type="ECO:0000256" key="6">
    <source>
        <dbReference type="ARBA" id="ARBA00029455"/>
    </source>
</evidence>
<keyword evidence="5 7" id="KW-0687">Ribonucleoprotein</keyword>
<feature type="region of interest" description="Disordered" evidence="8">
    <location>
        <begin position="575"/>
        <end position="594"/>
    </location>
</feature>
<organism evidence="9 10">
    <name type="scientific">Loxostege sticticalis</name>
    <name type="common">Beet webworm moth</name>
    <dbReference type="NCBI Taxonomy" id="481309"/>
    <lineage>
        <taxon>Eukaryota</taxon>
        <taxon>Metazoa</taxon>
        <taxon>Ecdysozoa</taxon>
        <taxon>Arthropoda</taxon>
        <taxon>Hexapoda</taxon>
        <taxon>Insecta</taxon>
        <taxon>Pterygota</taxon>
        <taxon>Neoptera</taxon>
        <taxon>Endopterygota</taxon>
        <taxon>Lepidoptera</taxon>
        <taxon>Glossata</taxon>
        <taxon>Ditrysia</taxon>
        <taxon>Pyraloidea</taxon>
        <taxon>Crambidae</taxon>
        <taxon>Pyraustinae</taxon>
        <taxon>Loxostege</taxon>
    </lineage>
</organism>
<feature type="compositionally biased region" description="Acidic residues" evidence="8">
    <location>
        <begin position="282"/>
        <end position="291"/>
    </location>
</feature>
<feature type="region of interest" description="Disordered" evidence="8">
    <location>
        <begin position="181"/>
        <end position="323"/>
    </location>
</feature>
<feature type="compositionally biased region" description="Basic and acidic residues" evidence="8">
    <location>
        <begin position="505"/>
        <end position="528"/>
    </location>
</feature>
<dbReference type="PANTHER" id="PTHR17039:SF0">
    <property type="entry name" value="U3 SMALL NUCLEOLAR RIBONUCLEOPROTEIN PROTEIN MPP10"/>
    <property type="match status" value="1"/>
</dbReference>
<feature type="compositionally biased region" description="Basic residues" evidence="8">
    <location>
        <begin position="529"/>
        <end position="538"/>
    </location>
</feature>
<feature type="compositionally biased region" description="Basic and acidic residues" evidence="8">
    <location>
        <begin position="181"/>
        <end position="193"/>
    </location>
</feature>
<feature type="compositionally biased region" description="Basic residues" evidence="8">
    <location>
        <begin position="583"/>
        <end position="594"/>
    </location>
</feature>
<feature type="compositionally biased region" description="Acidic residues" evidence="8">
    <location>
        <begin position="194"/>
        <end position="261"/>
    </location>
</feature>
<feature type="compositionally biased region" description="Basic and acidic residues" evidence="8">
    <location>
        <begin position="547"/>
        <end position="563"/>
    </location>
</feature>
<comment type="function">
    <text evidence="7">Involved in nucleolar processing of pre-18S ribosomal RNA.</text>
</comment>
<evidence type="ECO:0000256" key="7">
    <source>
        <dbReference type="PIRNR" id="PIRNR017300"/>
    </source>
</evidence>
<gene>
    <name evidence="9" type="ORF">ABMA27_010779</name>
</gene>
<keyword evidence="4 7" id="KW-0539">Nucleus</keyword>
<feature type="region of interest" description="Disordered" evidence="8">
    <location>
        <begin position="102"/>
        <end position="159"/>
    </location>
</feature>
<protein>
    <recommendedName>
        <fullName evidence="7">U3 small nucleolar ribonucleoprotein protein MPP10</fullName>
    </recommendedName>
</protein>
<dbReference type="PIRSF" id="PIRSF017300">
    <property type="entry name" value="snoRNP_Mpp10"/>
    <property type="match status" value="1"/>
</dbReference>
<proteinExistence type="inferred from homology"/>
<evidence type="ECO:0000256" key="4">
    <source>
        <dbReference type="ARBA" id="ARBA00023242"/>
    </source>
</evidence>
<feature type="region of interest" description="Disordered" evidence="8">
    <location>
        <begin position="494"/>
        <end position="564"/>
    </location>
</feature>
<dbReference type="InterPro" id="IPR012173">
    <property type="entry name" value="Mpp10"/>
</dbReference>
<evidence type="ECO:0000256" key="2">
    <source>
        <dbReference type="ARBA" id="ARBA00022517"/>
    </source>
</evidence>
<name>A0ABR3H4B8_LOXSC</name>
<feature type="compositionally biased region" description="Basic and acidic residues" evidence="8">
    <location>
        <begin position="140"/>
        <end position="153"/>
    </location>
</feature>
<comment type="caution">
    <text evidence="9">The sequence shown here is derived from an EMBL/GenBank/DDBJ whole genome shotgun (WGS) entry which is preliminary data.</text>
</comment>
<comment type="subcellular location">
    <subcellularLocation>
        <location evidence="1 7">Nucleus</location>
        <location evidence="1 7">Nucleolus</location>
    </subcellularLocation>
</comment>
<sequence>MACATVEDIIDKFESFTHKPVNFLTVQSGIKDDVKNLVKSIYDYTKSEEKSDKKTKKSALPELIVQDFDEEQIWQQIELQNTECWDQLVWEVANCVSSKKDLNFPVTTTEPSNDESMEEEEGSLPSGDEENEHSDDEELEKPSKKSKSVEKPNKSSGKKLKTSIVDDKFFKLQEMEKFLIDEERKEGKNRGESDSDEESLPLFEDIDDEGSGEEDMMYTDFFGEQEGDQGDGGDDGDEQYDDKMDDEEEIEDEMDEEEMETEKEQEMPKKKEKKVTFLDGSSNDESDDSENEQPAMNGKPNKDEKKSDFELRQERLQQTISRLEEKNLKDAPWQLKGEVDATKRPQNSLLQEVVDFDLTSRPAPIITEQTTVTLEDIIRRRVKDKAWDDVIRKEKPVEDQLSFRKTEIIDQSKSKMSLAQVYEAEYLKQKQALSGDVEEEKEPESHTQIKDAMNKLFAKLDALCHYHYTPKAPQAEVKIVSNTPAISMEEVAPVATSDATLLAPEEVKKKRRGDLMSKEERSQTDKNRERRKKKKLQRNKGQVTKVTDNRNTKKAVEASDKSFKTSKAFFQQLNDDSTSLIKAKNKRNVKNKGQ</sequence>
<keyword evidence="10" id="KW-1185">Reference proteome</keyword>
<evidence type="ECO:0000256" key="1">
    <source>
        <dbReference type="ARBA" id="ARBA00004604"/>
    </source>
</evidence>
<evidence type="ECO:0000256" key="5">
    <source>
        <dbReference type="ARBA" id="ARBA00023274"/>
    </source>
</evidence>
<feature type="compositionally biased region" description="Acidic residues" evidence="8">
    <location>
        <begin position="112"/>
        <end position="139"/>
    </location>
</feature>
<dbReference type="Pfam" id="PF04006">
    <property type="entry name" value="Mpp10"/>
    <property type="match status" value="1"/>
</dbReference>
<evidence type="ECO:0000313" key="9">
    <source>
        <dbReference type="EMBL" id="KAL0859660.1"/>
    </source>
</evidence>
<dbReference type="PANTHER" id="PTHR17039">
    <property type="entry name" value="U3 SMALL NUCLEOLAR RIBONUCLEOPROTEIN PROTEIN MPP10"/>
    <property type="match status" value="1"/>
</dbReference>
<reference evidence="9 10" key="1">
    <citation type="submission" date="2024-06" db="EMBL/GenBank/DDBJ databases">
        <title>A chromosome-level genome assembly of beet webworm, Loxostege sticticalis.</title>
        <authorList>
            <person name="Zhang Y."/>
        </authorList>
    </citation>
    <scope>NUCLEOTIDE SEQUENCE [LARGE SCALE GENOMIC DNA]</scope>
    <source>
        <strain evidence="9">AQ026</strain>
        <tissue evidence="9">Whole body</tissue>
    </source>
</reference>
<keyword evidence="2 7" id="KW-0690">Ribosome biogenesis</keyword>
<evidence type="ECO:0000313" key="10">
    <source>
        <dbReference type="Proteomes" id="UP001549920"/>
    </source>
</evidence>
<evidence type="ECO:0000256" key="3">
    <source>
        <dbReference type="ARBA" id="ARBA00022552"/>
    </source>
</evidence>
<feature type="compositionally biased region" description="Basic and acidic residues" evidence="8">
    <location>
        <begin position="300"/>
        <end position="315"/>
    </location>
</feature>
<evidence type="ECO:0000256" key="8">
    <source>
        <dbReference type="SAM" id="MobiDB-lite"/>
    </source>
</evidence>
<dbReference type="Proteomes" id="UP001549920">
    <property type="component" value="Unassembled WGS sequence"/>
</dbReference>
<keyword evidence="3 7" id="KW-0698">rRNA processing</keyword>
<comment type="similarity">
    <text evidence="6 7">Belongs to the MPP10 family.</text>
</comment>
<accession>A0ABR3H4B8</accession>